<name>A0ABQ9UAZ5_SAGOE</name>
<accession>A0ABQ9UAZ5</accession>
<evidence type="ECO:0000313" key="3">
    <source>
        <dbReference type="Proteomes" id="UP001266305"/>
    </source>
</evidence>
<dbReference type="Gene3D" id="2.40.10.10">
    <property type="entry name" value="Trypsin-like serine proteases"/>
    <property type="match status" value="1"/>
</dbReference>
<proteinExistence type="predicted"/>
<dbReference type="InterPro" id="IPR001254">
    <property type="entry name" value="Trypsin_dom"/>
</dbReference>
<dbReference type="SUPFAM" id="SSF50494">
    <property type="entry name" value="Trypsin-like serine proteases"/>
    <property type="match status" value="1"/>
</dbReference>
<dbReference type="EMBL" id="JASSZA010000014">
    <property type="protein sequence ID" value="KAK2093925.1"/>
    <property type="molecule type" value="Genomic_DNA"/>
</dbReference>
<evidence type="ECO:0000259" key="1">
    <source>
        <dbReference type="Pfam" id="PF00089"/>
    </source>
</evidence>
<organism evidence="2 3">
    <name type="scientific">Saguinus oedipus</name>
    <name type="common">Cotton-top tamarin</name>
    <name type="synonym">Oedipomidas oedipus</name>
    <dbReference type="NCBI Taxonomy" id="9490"/>
    <lineage>
        <taxon>Eukaryota</taxon>
        <taxon>Metazoa</taxon>
        <taxon>Chordata</taxon>
        <taxon>Craniata</taxon>
        <taxon>Vertebrata</taxon>
        <taxon>Euteleostomi</taxon>
        <taxon>Mammalia</taxon>
        <taxon>Eutheria</taxon>
        <taxon>Euarchontoglires</taxon>
        <taxon>Primates</taxon>
        <taxon>Haplorrhini</taxon>
        <taxon>Platyrrhini</taxon>
        <taxon>Cebidae</taxon>
        <taxon>Callitrichinae</taxon>
        <taxon>Saguinus</taxon>
    </lineage>
</organism>
<reference evidence="2 3" key="1">
    <citation type="submission" date="2023-05" db="EMBL/GenBank/DDBJ databases">
        <title>B98-5 Cell Line De Novo Hybrid Assembly: An Optical Mapping Approach.</title>
        <authorList>
            <person name="Kananen K."/>
            <person name="Auerbach J.A."/>
            <person name="Kautto E."/>
            <person name="Blachly J.S."/>
        </authorList>
    </citation>
    <scope>NUCLEOTIDE SEQUENCE [LARGE SCALE GENOMIC DNA]</scope>
    <source>
        <strain evidence="2">B95-8</strain>
        <tissue evidence="2">Cell line</tissue>
    </source>
</reference>
<keyword evidence="3" id="KW-1185">Reference proteome</keyword>
<gene>
    <name evidence="2" type="ORF">P7K49_027663</name>
</gene>
<dbReference type="InterPro" id="IPR009003">
    <property type="entry name" value="Peptidase_S1_PA"/>
</dbReference>
<protein>
    <recommendedName>
        <fullName evidence="1">Peptidase S1 domain-containing protein</fullName>
    </recommendedName>
</protein>
<comment type="caution">
    <text evidence="2">The sequence shown here is derived from an EMBL/GenBank/DDBJ whole genome shotgun (WGS) entry which is preliminary data.</text>
</comment>
<feature type="domain" description="Peptidase S1" evidence="1">
    <location>
        <begin position="175"/>
        <end position="238"/>
    </location>
</feature>
<dbReference type="Pfam" id="PF00089">
    <property type="entry name" value="Trypsin"/>
    <property type="match status" value="1"/>
</dbReference>
<dbReference type="Proteomes" id="UP001266305">
    <property type="component" value="Unassembled WGS sequence"/>
</dbReference>
<evidence type="ECO:0000313" key="2">
    <source>
        <dbReference type="EMBL" id="KAK2093925.1"/>
    </source>
</evidence>
<dbReference type="InterPro" id="IPR043504">
    <property type="entry name" value="Peptidase_S1_PA_chymotrypsin"/>
</dbReference>
<sequence>MHCDAPAKNHCIRHVISSGWRQRLGNFGLDDKMFQLLIPLLMALKGHAQEDPGLCQARQEQRAFSNQEDKPSIPETILILLCKDGSSTSCETELPPHLAIDLVEIVSMLDLLISPHSLGIASSPSLQSFSLILTTKMFNVATGLPFQTRHGYHFMNGFKSRMVSSRGKLDVAVVNVTVVMGTRTFSNIYSERKQVRKVIIHKDYKPPHLGSDLSLLLLATPVQFTNFKMPVCLQEEERTWDRNCSVELLERRLKSPQVSTPCEFVIRWTLVACQSSMLITCGLVTAGG</sequence>